<feature type="transmembrane region" description="Helical" evidence="8">
    <location>
        <begin position="181"/>
        <end position="200"/>
    </location>
</feature>
<dbReference type="STRING" id="252246.SAMN05421799_101220"/>
<organism evidence="9 10">
    <name type="scientific">Alicyclobacillus vulcanalis</name>
    <dbReference type="NCBI Taxonomy" id="252246"/>
    <lineage>
        <taxon>Bacteria</taxon>
        <taxon>Bacillati</taxon>
        <taxon>Bacillota</taxon>
        <taxon>Bacilli</taxon>
        <taxon>Bacillales</taxon>
        <taxon>Alicyclobacillaceae</taxon>
        <taxon>Alicyclobacillus</taxon>
    </lineage>
</organism>
<dbReference type="Proteomes" id="UP000186156">
    <property type="component" value="Unassembled WGS sequence"/>
</dbReference>
<reference evidence="10" key="1">
    <citation type="submission" date="2017-01" db="EMBL/GenBank/DDBJ databases">
        <authorList>
            <person name="Varghese N."/>
            <person name="Submissions S."/>
        </authorList>
    </citation>
    <scope>NUCLEOTIDE SEQUENCE [LARGE SCALE GENOMIC DNA]</scope>
    <source>
        <strain evidence="10">DSM 16176</strain>
    </source>
</reference>
<dbReference type="PANTHER" id="PTHR34975">
    <property type="entry name" value="SPORE GERMINATION PROTEIN A2"/>
    <property type="match status" value="1"/>
</dbReference>
<name>A0A1N7JWI5_9BACL</name>
<dbReference type="PANTHER" id="PTHR34975:SF2">
    <property type="entry name" value="SPORE GERMINATION PROTEIN A2"/>
    <property type="match status" value="1"/>
</dbReference>
<evidence type="ECO:0000256" key="1">
    <source>
        <dbReference type="ARBA" id="ARBA00004141"/>
    </source>
</evidence>
<dbReference type="AlphaFoldDB" id="A0A1N7JWI5"/>
<dbReference type="GO" id="GO:0009847">
    <property type="term" value="P:spore germination"/>
    <property type="evidence" value="ECO:0007669"/>
    <property type="project" value="InterPro"/>
</dbReference>
<evidence type="ECO:0000256" key="5">
    <source>
        <dbReference type="ARBA" id="ARBA00022692"/>
    </source>
</evidence>
<feature type="transmembrane region" description="Helical" evidence="8">
    <location>
        <begin position="296"/>
        <end position="315"/>
    </location>
</feature>
<evidence type="ECO:0000256" key="2">
    <source>
        <dbReference type="ARBA" id="ARBA00007998"/>
    </source>
</evidence>
<feature type="transmembrane region" description="Helical" evidence="8">
    <location>
        <begin position="143"/>
        <end position="161"/>
    </location>
</feature>
<feature type="transmembrane region" description="Helical" evidence="8">
    <location>
        <begin position="9"/>
        <end position="25"/>
    </location>
</feature>
<evidence type="ECO:0000313" key="9">
    <source>
        <dbReference type="EMBL" id="SIS53715.1"/>
    </source>
</evidence>
<feature type="transmembrane region" description="Helical" evidence="8">
    <location>
        <begin position="107"/>
        <end position="131"/>
    </location>
</feature>
<evidence type="ECO:0000256" key="3">
    <source>
        <dbReference type="ARBA" id="ARBA00022448"/>
    </source>
</evidence>
<comment type="similarity">
    <text evidence="2">Belongs to the amino acid-polyamine-organocation (APC) superfamily. Spore germination protein (SGP) (TC 2.A.3.9) family.</text>
</comment>
<keyword evidence="10" id="KW-1185">Reference proteome</keyword>
<evidence type="ECO:0000256" key="4">
    <source>
        <dbReference type="ARBA" id="ARBA00022544"/>
    </source>
</evidence>
<sequence length="365" mass="40325">MNQVSSRQVVLMGFCYVFSATLVTWPGQILRSAKQDAWVGVPMCSLAMVLVLWLTDRALARNPGKDLLTLIVEKFGWLGKTVLLLYVTFSLIVMAKDVRLGVDFVSVVFLPVTPAVVVGALIIATCVFMVRGGIEVIARMTELYLPVFLLFAVFCGALLIPDLSWQYLQPFFEYGLERPLIGVWYALNAIGSITILPLLFSHERFSFRQASIALVFSAMFLEFVLVICQLNLGSPLAGHLMYPAYEAVREVRVTDFLDRFDILIVGIWLPTIVIKIALNLYFTIACLRQVVPQLQAAQVAPSLGSLALVVSLWLFHTSTEVVAVDDVWPLVVMVLWLAIPALSAVIIALMSPGAPARPPKPRRAG</sequence>
<feature type="transmembrane region" description="Helical" evidence="8">
    <location>
        <begin position="212"/>
        <end position="232"/>
    </location>
</feature>
<dbReference type="NCBIfam" id="TIGR00912">
    <property type="entry name" value="2A0309"/>
    <property type="match status" value="1"/>
</dbReference>
<protein>
    <submittedName>
        <fullName evidence="9">Spore germination protein</fullName>
    </submittedName>
</protein>
<dbReference type="OrthoDB" id="2829675at2"/>
<dbReference type="Pfam" id="PF03845">
    <property type="entry name" value="Spore_permease"/>
    <property type="match status" value="1"/>
</dbReference>
<evidence type="ECO:0000256" key="6">
    <source>
        <dbReference type="ARBA" id="ARBA00022989"/>
    </source>
</evidence>
<feature type="transmembrane region" description="Helical" evidence="8">
    <location>
        <begin position="75"/>
        <end position="95"/>
    </location>
</feature>
<feature type="transmembrane region" description="Helical" evidence="8">
    <location>
        <begin position="262"/>
        <end position="284"/>
    </location>
</feature>
<keyword evidence="4" id="KW-0309">Germination</keyword>
<dbReference type="GO" id="GO:0016020">
    <property type="term" value="C:membrane"/>
    <property type="evidence" value="ECO:0007669"/>
    <property type="project" value="UniProtKB-SubCell"/>
</dbReference>
<gene>
    <name evidence="9" type="ORF">SAMN05421799_101220</name>
</gene>
<feature type="transmembrane region" description="Helical" evidence="8">
    <location>
        <begin position="37"/>
        <end position="54"/>
    </location>
</feature>
<keyword evidence="5 8" id="KW-0812">Transmembrane</keyword>
<comment type="subcellular location">
    <subcellularLocation>
        <location evidence="1">Membrane</location>
        <topology evidence="1">Multi-pass membrane protein</topology>
    </subcellularLocation>
</comment>
<feature type="transmembrane region" description="Helical" evidence="8">
    <location>
        <begin position="327"/>
        <end position="350"/>
    </location>
</feature>
<evidence type="ECO:0000256" key="7">
    <source>
        <dbReference type="ARBA" id="ARBA00023136"/>
    </source>
</evidence>
<proteinExistence type="inferred from homology"/>
<keyword evidence="6 8" id="KW-1133">Transmembrane helix</keyword>
<dbReference type="InterPro" id="IPR004761">
    <property type="entry name" value="Spore_GerAB"/>
</dbReference>
<keyword evidence="7 8" id="KW-0472">Membrane</keyword>
<evidence type="ECO:0000256" key="8">
    <source>
        <dbReference type="SAM" id="Phobius"/>
    </source>
</evidence>
<keyword evidence="3" id="KW-0813">Transport</keyword>
<dbReference type="EMBL" id="FTOO01000001">
    <property type="protein sequence ID" value="SIS53715.1"/>
    <property type="molecule type" value="Genomic_DNA"/>
</dbReference>
<dbReference type="RefSeq" id="WP_076344190.1">
    <property type="nucleotide sequence ID" value="NZ_FTOO01000001.1"/>
</dbReference>
<evidence type="ECO:0000313" key="10">
    <source>
        <dbReference type="Proteomes" id="UP000186156"/>
    </source>
</evidence>
<accession>A0A1N7JWI5</accession>